<organism evidence="2 3">
    <name type="scientific">Sinorhizobium saheli</name>
    <dbReference type="NCBI Taxonomy" id="36856"/>
    <lineage>
        <taxon>Bacteria</taxon>
        <taxon>Pseudomonadati</taxon>
        <taxon>Pseudomonadota</taxon>
        <taxon>Alphaproteobacteria</taxon>
        <taxon>Hyphomicrobiales</taxon>
        <taxon>Rhizobiaceae</taxon>
        <taxon>Sinorhizobium/Ensifer group</taxon>
        <taxon>Sinorhizobium</taxon>
    </lineage>
</organism>
<evidence type="ECO:0000313" key="2">
    <source>
        <dbReference type="EMBL" id="OAP45129.1"/>
    </source>
</evidence>
<dbReference type="SUPFAM" id="SSF52317">
    <property type="entry name" value="Class I glutamine amidotransferase-like"/>
    <property type="match status" value="1"/>
</dbReference>
<dbReference type="GO" id="GO:0005737">
    <property type="term" value="C:cytoplasm"/>
    <property type="evidence" value="ECO:0007669"/>
    <property type="project" value="TreeGrafter"/>
</dbReference>
<evidence type="ECO:0000259" key="1">
    <source>
        <dbReference type="Pfam" id="PF01965"/>
    </source>
</evidence>
<sequence>MATARADLGVDLIMASPGGTVVTSRGGLCITPHLPAETLVPAEFDGLVLCGGPIWEAAAAPDLSDAIRAFHENGRVVAAICGATLALAASGILDATEHTANSAASLSAVAGYQGHGRYRDQPRALRSGRVVTAAGTAPVSFAAEVLAALGLGSKELDAYLALYAGEHATGVNACEPMPP</sequence>
<dbReference type="Pfam" id="PF01965">
    <property type="entry name" value="DJ-1_PfpI"/>
    <property type="match status" value="1"/>
</dbReference>
<dbReference type="Gene3D" id="3.40.50.880">
    <property type="match status" value="1"/>
</dbReference>
<gene>
    <name evidence="2" type="ORF">ATB98_17815</name>
</gene>
<comment type="caution">
    <text evidence="2">The sequence shown here is derived from an EMBL/GenBank/DDBJ whole genome shotgun (WGS) entry which is preliminary data.</text>
</comment>
<dbReference type="EMBL" id="LNQB01000073">
    <property type="protein sequence ID" value="OAP45129.1"/>
    <property type="molecule type" value="Genomic_DNA"/>
</dbReference>
<dbReference type="InterPro" id="IPR050325">
    <property type="entry name" value="Prot/Nucl_acid_deglycase"/>
</dbReference>
<dbReference type="PANTHER" id="PTHR48094:SF19">
    <property type="entry name" value="DJ-1_PFPI DOMAIN-CONTAINING PROTEIN"/>
    <property type="match status" value="1"/>
</dbReference>
<reference evidence="2 3" key="1">
    <citation type="submission" date="2015-11" db="EMBL/GenBank/DDBJ databases">
        <title>Ensifer anhuiense sp. nov., an effective nitrogen fixation bacterium with Glycine soja.</title>
        <authorList>
            <person name="Yan H."/>
            <person name="Chen W."/>
        </authorList>
    </citation>
    <scope>NUCLEOTIDE SEQUENCE [LARGE SCALE GENOMIC DNA]</scope>
    <source>
        <strain evidence="2 3">LMG 7837</strain>
    </source>
</reference>
<dbReference type="PANTHER" id="PTHR48094">
    <property type="entry name" value="PROTEIN/NUCLEIC ACID DEGLYCASE DJ-1-RELATED"/>
    <property type="match status" value="1"/>
</dbReference>
<dbReference type="STRING" id="36856.ATB98_17815"/>
<evidence type="ECO:0000313" key="3">
    <source>
        <dbReference type="Proteomes" id="UP000078507"/>
    </source>
</evidence>
<proteinExistence type="predicted"/>
<dbReference type="AlphaFoldDB" id="A0A178YCA2"/>
<dbReference type="InterPro" id="IPR002818">
    <property type="entry name" value="DJ-1/PfpI"/>
</dbReference>
<protein>
    <recommendedName>
        <fullName evidence="1">DJ-1/PfpI domain-containing protein</fullName>
    </recommendedName>
</protein>
<dbReference type="Proteomes" id="UP000078507">
    <property type="component" value="Unassembled WGS sequence"/>
</dbReference>
<name>A0A178YCA2_SINSA</name>
<dbReference type="InterPro" id="IPR029062">
    <property type="entry name" value="Class_I_gatase-like"/>
</dbReference>
<feature type="domain" description="DJ-1/PfpI" evidence="1">
    <location>
        <begin position="5"/>
        <end position="147"/>
    </location>
</feature>
<keyword evidence="3" id="KW-1185">Reference proteome</keyword>
<accession>A0A178YCA2</accession>